<dbReference type="Proteomes" id="UP000821845">
    <property type="component" value="Chromosome 3"/>
</dbReference>
<evidence type="ECO:0000313" key="2">
    <source>
        <dbReference type="Proteomes" id="UP000821845"/>
    </source>
</evidence>
<protein>
    <submittedName>
        <fullName evidence="1">Uncharacterized protein</fullName>
    </submittedName>
</protein>
<name>A0ACB7SPS3_HYAAI</name>
<evidence type="ECO:0000313" key="1">
    <source>
        <dbReference type="EMBL" id="KAH6936853.1"/>
    </source>
</evidence>
<comment type="caution">
    <text evidence="1">The sequence shown here is derived from an EMBL/GenBank/DDBJ whole genome shotgun (WGS) entry which is preliminary data.</text>
</comment>
<reference evidence="1" key="1">
    <citation type="submission" date="2020-05" db="EMBL/GenBank/DDBJ databases">
        <title>Large-scale comparative analyses of tick genomes elucidate their genetic diversity and vector capacities.</title>
        <authorList>
            <person name="Jia N."/>
            <person name="Wang J."/>
            <person name="Shi W."/>
            <person name="Du L."/>
            <person name="Sun Y."/>
            <person name="Zhan W."/>
            <person name="Jiang J."/>
            <person name="Wang Q."/>
            <person name="Zhang B."/>
            <person name="Ji P."/>
            <person name="Sakyi L.B."/>
            <person name="Cui X."/>
            <person name="Yuan T."/>
            <person name="Jiang B."/>
            <person name="Yang W."/>
            <person name="Lam T.T.-Y."/>
            <person name="Chang Q."/>
            <person name="Ding S."/>
            <person name="Wang X."/>
            <person name="Zhu J."/>
            <person name="Ruan X."/>
            <person name="Zhao L."/>
            <person name="Wei J."/>
            <person name="Que T."/>
            <person name="Du C."/>
            <person name="Cheng J."/>
            <person name="Dai P."/>
            <person name="Han X."/>
            <person name="Huang E."/>
            <person name="Gao Y."/>
            <person name="Liu J."/>
            <person name="Shao H."/>
            <person name="Ye R."/>
            <person name="Li L."/>
            <person name="Wei W."/>
            <person name="Wang X."/>
            <person name="Wang C."/>
            <person name="Yang T."/>
            <person name="Huo Q."/>
            <person name="Li W."/>
            <person name="Guo W."/>
            <person name="Chen H."/>
            <person name="Zhou L."/>
            <person name="Ni X."/>
            <person name="Tian J."/>
            <person name="Zhou Y."/>
            <person name="Sheng Y."/>
            <person name="Liu T."/>
            <person name="Pan Y."/>
            <person name="Xia L."/>
            <person name="Li J."/>
            <person name="Zhao F."/>
            <person name="Cao W."/>
        </authorList>
    </citation>
    <scope>NUCLEOTIDE SEQUENCE</scope>
    <source>
        <strain evidence="1">Hyas-2018</strain>
    </source>
</reference>
<sequence length="246" mass="26997">MAVVLASFLGIPYAANVSEERLFDLASIVHQLAPSPFPAVRKGPACVQPLVLPFGQHQPTNVSEECLTVNVYTPSGCSLKRVGGEPLPVLFFVTGWRFYTLNWNGMFDWHQLAARGRVIVVVPNYRVGVIGFLSRDHNGTSNMGLRDVLLAWHWTRTHIGAFGGDPTTVVPLGHAAGAVMISELLLRPRLLKSRRAILLSQSMFILVDGSREIGLLRTREVGHLAKCCAELKCQSMPVPGNAFCKR</sequence>
<accession>A0ACB7SPS3</accession>
<dbReference type="EMBL" id="CM023483">
    <property type="protein sequence ID" value="KAH6936853.1"/>
    <property type="molecule type" value="Genomic_DNA"/>
</dbReference>
<gene>
    <name evidence="1" type="ORF">HPB50_023732</name>
</gene>
<organism evidence="1 2">
    <name type="scientific">Hyalomma asiaticum</name>
    <name type="common">Tick</name>
    <dbReference type="NCBI Taxonomy" id="266040"/>
    <lineage>
        <taxon>Eukaryota</taxon>
        <taxon>Metazoa</taxon>
        <taxon>Ecdysozoa</taxon>
        <taxon>Arthropoda</taxon>
        <taxon>Chelicerata</taxon>
        <taxon>Arachnida</taxon>
        <taxon>Acari</taxon>
        <taxon>Parasitiformes</taxon>
        <taxon>Ixodida</taxon>
        <taxon>Ixodoidea</taxon>
        <taxon>Ixodidae</taxon>
        <taxon>Hyalomminae</taxon>
        <taxon>Hyalomma</taxon>
    </lineage>
</organism>
<keyword evidence="2" id="KW-1185">Reference proteome</keyword>
<proteinExistence type="predicted"/>